<feature type="region of interest" description="Disordered" evidence="1">
    <location>
        <begin position="1"/>
        <end position="66"/>
    </location>
</feature>
<feature type="non-terminal residue" evidence="2">
    <location>
        <position position="66"/>
    </location>
</feature>
<dbReference type="AlphaFoldDB" id="A0A6J4M3C9"/>
<proteinExistence type="predicted"/>
<feature type="non-terminal residue" evidence="2">
    <location>
        <position position="1"/>
    </location>
</feature>
<accession>A0A6J4M3C9</accession>
<sequence length="66" mass="6797">DRGTHPPGGQQHRELPARRRDGGHPADAPDGDRGQHPGAESVLRPPRAVPPTAAGEAGEAAALRVV</sequence>
<protein>
    <submittedName>
        <fullName evidence="2">Uncharacterized protein</fullName>
    </submittedName>
</protein>
<organism evidence="2">
    <name type="scientific">uncultured Gemmatimonadota bacterium</name>
    <dbReference type="NCBI Taxonomy" id="203437"/>
    <lineage>
        <taxon>Bacteria</taxon>
        <taxon>Pseudomonadati</taxon>
        <taxon>Gemmatimonadota</taxon>
        <taxon>environmental samples</taxon>
    </lineage>
</organism>
<reference evidence="2" key="1">
    <citation type="submission" date="2020-02" db="EMBL/GenBank/DDBJ databases">
        <authorList>
            <person name="Meier V. D."/>
        </authorList>
    </citation>
    <scope>NUCLEOTIDE SEQUENCE</scope>
    <source>
        <strain evidence="2">AVDCRST_MAG89</strain>
    </source>
</reference>
<dbReference type="EMBL" id="CADCTV010000630">
    <property type="protein sequence ID" value="CAA9348852.1"/>
    <property type="molecule type" value="Genomic_DNA"/>
</dbReference>
<evidence type="ECO:0000256" key="1">
    <source>
        <dbReference type="SAM" id="MobiDB-lite"/>
    </source>
</evidence>
<evidence type="ECO:0000313" key="2">
    <source>
        <dbReference type="EMBL" id="CAA9348852.1"/>
    </source>
</evidence>
<name>A0A6J4M3C9_9BACT</name>
<feature type="compositionally biased region" description="Low complexity" evidence="1">
    <location>
        <begin position="53"/>
        <end position="66"/>
    </location>
</feature>
<gene>
    <name evidence="2" type="ORF">AVDCRST_MAG89-3016</name>
</gene>
<feature type="compositionally biased region" description="Basic and acidic residues" evidence="1">
    <location>
        <begin position="11"/>
        <end position="24"/>
    </location>
</feature>